<dbReference type="GO" id="GO:0008233">
    <property type="term" value="F:peptidase activity"/>
    <property type="evidence" value="ECO:0007669"/>
    <property type="project" value="UniProtKB-KW"/>
</dbReference>
<dbReference type="EMBL" id="BAAAHP010000099">
    <property type="protein sequence ID" value="GAA0940886.1"/>
    <property type="molecule type" value="Genomic_DNA"/>
</dbReference>
<dbReference type="PANTHER" id="PTHR11638">
    <property type="entry name" value="ATP-DEPENDENT CLP PROTEASE"/>
    <property type="match status" value="1"/>
</dbReference>
<dbReference type="Gene3D" id="1.10.8.60">
    <property type="match status" value="1"/>
</dbReference>
<dbReference type="PRINTS" id="PR00300">
    <property type="entry name" value="CLPPROTEASEA"/>
</dbReference>
<dbReference type="Pfam" id="PF07724">
    <property type="entry name" value="AAA_2"/>
    <property type="match status" value="1"/>
</dbReference>
<dbReference type="Proteomes" id="UP001499967">
    <property type="component" value="Unassembled WGS sequence"/>
</dbReference>
<keyword evidence="8" id="KW-0645">Protease</keyword>
<dbReference type="InterPro" id="IPR027417">
    <property type="entry name" value="P-loop_NTPase"/>
</dbReference>
<dbReference type="InterPro" id="IPR003593">
    <property type="entry name" value="AAA+_ATPase"/>
</dbReference>
<evidence type="ECO:0000259" key="7">
    <source>
        <dbReference type="SMART" id="SM01086"/>
    </source>
</evidence>
<dbReference type="InterPro" id="IPR003959">
    <property type="entry name" value="ATPase_AAA_core"/>
</dbReference>
<evidence type="ECO:0000313" key="9">
    <source>
        <dbReference type="Proteomes" id="UP001499967"/>
    </source>
</evidence>
<dbReference type="GO" id="GO:0005524">
    <property type="term" value="F:ATP binding"/>
    <property type="evidence" value="ECO:0007669"/>
    <property type="project" value="UniProtKB-KW"/>
</dbReference>
<sequence length="689" mass="73965">MPQDRPGPNPGPNPGPFDDLFERLIGNLESTLGDTLGGAGGRRTPTGGRTPKLDRFGRDLTAEAARGELDPVIGRDAEIDQVLEVLARRTKNNPVLVGDPGVGKTAIAEGIAQRVADGSVPASLQGVRVVALDLGGMVAGTRYRGDFEQRLTGVIDEVVAAERSVVLFLDELHAVIGAGSAEGAPMDAATLLKPALARGDLQLIGATTLKEYRRHIEKDAALERRFEPVPIAEPSVEATVAILRGLRSRYEEHHGVRISDEALVAAAELSDRYVPDRFLPDKAIDLLDRASSRARIRGGAPADNPGTRAGEQELEQLRRAREVAVDAEDFERAHVLTREIEAAEAALGPDLRKGGGDTVTIGPDDVARVVSDSTGIPVAELTGAERRRLLDLEALLHRRVVGQDEAVETVADAVRAGRAGLAHPDRPVGSFLFLGPTGVGKTELARALAEALFGSVDALLRFDMSEYADRGSAMRLVGAPPGHIGYDDAGQLTEAVRRNRYSVLLLDEIEKANPEVINTLLQVLDAGRLTDSHGRTVDFTHTVVIMTSNLGADRLLAATGRLTDQVREGVLAMARVHFRPEFLNRIDDVVLFSALDRAELRRITELLLTGTAERLRAQDIALEVTPAAVDLLAERGHQPDLGARPLRRTIARDVDRALSRLIIAGELGPGGRVVVDVRDGELEVRAEKG</sequence>
<dbReference type="Pfam" id="PF17871">
    <property type="entry name" value="AAA_lid_9"/>
    <property type="match status" value="1"/>
</dbReference>
<keyword evidence="1" id="KW-0677">Repeat</keyword>
<dbReference type="Pfam" id="PF00004">
    <property type="entry name" value="AAA"/>
    <property type="match status" value="1"/>
</dbReference>
<feature type="region of interest" description="Disordered" evidence="5">
    <location>
        <begin position="31"/>
        <end position="54"/>
    </location>
</feature>
<feature type="domain" description="AAA+ ATPase" evidence="6">
    <location>
        <begin position="427"/>
        <end position="572"/>
    </location>
</feature>
<dbReference type="SMART" id="SM01086">
    <property type="entry name" value="ClpB_D2-small"/>
    <property type="match status" value="1"/>
</dbReference>
<dbReference type="CDD" id="cd00009">
    <property type="entry name" value="AAA"/>
    <property type="match status" value="1"/>
</dbReference>
<evidence type="ECO:0000256" key="1">
    <source>
        <dbReference type="ARBA" id="ARBA00022737"/>
    </source>
</evidence>
<dbReference type="InterPro" id="IPR050130">
    <property type="entry name" value="ClpA_ClpB"/>
</dbReference>
<feature type="domain" description="AAA+ ATPase" evidence="6">
    <location>
        <begin position="90"/>
        <end position="232"/>
    </location>
</feature>
<evidence type="ECO:0000313" key="8">
    <source>
        <dbReference type="EMBL" id="GAA0940886.1"/>
    </source>
</evidence>
<dbReference type="SUPFAM" id="SSF52540">
    <property type="entry name" value="P-loop containing nucleoside triphosphate hydrolases"/>
    <property type="match status" value="2"/>
</dbReference>
<proteinExistence type="predicted"/>
<evidence type="ECO:0000256" key="5">
    <source>
        <dbReference type="SAM" id="MobiDB-lite"/>
    </source>
</evidence>
<keyword evidence="8" id="KW-0378">Hydrolase</keyword>
<name>A0ABP4AT32_9PSEU</name>
<comment type="caution">
    <text evidence="8">The sequence shown here is derived from an EMBL/GenBank/DDBJ whole genome shotgun (WGS) entry which is preliminary data.</text>
</comment>
<organism evidence="8 9">
    <name type="scientific">Pseudonocardia zijingensis</name>
    <dbReference type="NCBI Taxonomy" id="153376"/>
    <lineage>
        <taxon>Bacteria</taxon>
        <taxon>Bacillati</taxon>
        <taxon>Actinomycetota</taxon>
        <taxon>Actinomycetes</taxon>
        <taxon>Pseudonocardiales</taxon>
        <taxon>Pseudonocardiaceae</taxon>
        <taxon>Pseudonocardia</taxon>
    </lineage>
</organism>
<feature type="domain" description="Clp ATPase C-terminal" evidence="7">
    <location>
        <begin position="595"/>
        <end position="684"/>
    </location>
</feature>
<dbReference type="PANTHER" id="PTHR11638:SF18">
    <property type="entry name" value="HEAT SHOCK PROTEIN 104"/>
    <property type="match status" value="1"/>
</dbReference>
<dbReference type="Pfam" id="PF10431">
    <property type="entry name" value="ClpB_D2-small"/>
    <property type="match status" value="1"/>
</dbReference>
<dbReference type="InterPro" id="IPR001270">
    <property type="entry name" value="ClpA/B"/>
</dbReference>
<keyword evidence="3 8" id="KW-0067">ATP-binding</keyword>
<evidence type="ECO:0000256" key="4">
    <source>
        <dbReference type="ARBA" id="ARBA00023186"/>
    </source>
</evidence>
<dbReference type="CDD" id="cd19499">
    <property type="entry name" value="RecA-like_ClpB_Hsp104-like"/>
    <property type="match status" value="1"/>
</dbReference>
<accession>A0ABP4AT32</accession>
<gene>
    <name evidence="8" type="ORF">GCM10009559_36190</name>
</gene>
<evidence type="ECO:0000256" key="2">
    <source>
        <dbReference type="ARBA" id="ARBA00022741"/>
    </source>
</evidence>
<evidence type="ECO:0000259" key="6">
    <source>
        <dbReference type="SMART" id="SM00382"/>
    </source>
</evidence>
<evidence type="ECO:0000256" key="3">
    <source>
        <dbReference type="ARBA" id="ARBA00022840"/>
    </source>
</evidence>
<keyword evidence="9" id="KW-1185">Reference proteome</keyword>
<protein>
    <submittedName>
        <fullName evidence="8">ATP-dependent Clp protease ATP-binding subunit</fullName>
    </submittedName>
</protein>
<keyword evidence="4" id="KW-0143">Chaperone</keyword>
<dbReference type="Gene3D" id="3.40.50.300">
    <property type="entry name" value="P-loop containing nucleotide triphosphate hydrolases"/>
    <property type="match status" value="3"/>
</dbReference>
<dbReference type="GO" id="GO:0006508">
    <property type="term" value="P:proteolysis"/>
    <property type="evidence" value="ECO:0007669"/>
    <property type="project" value="UniProtKB-KW"/>
</dbReference>
<keyword evidence="2" id="KW-0547">Nucleotide-binding</keyword>
<dbReference type="InterPro" id="IPR041546">
    <property type="entry name" value="ClpA/ClpB_AAA_lid"/>
</dbReference>
<dbReference type="RefSeq" id="WP_343942607.1">
    <property type="nucleotide sequence ID" value="NZ_BAAAHP010000099.1"/>
</dbReference>
<dbReference type="SMART" id="SM00382">
    <property type="entry name" value="AAA"/>
    <property type="match status" value="2"/>
</dbReference>
<dbReference type="InterPro" id="IPR019489">
    <property type="entry name" value="Clp_ATPase_C"/>
</dbReference>
<reference evidence="9" key="1">
    <citation type="journal article" date="2019" name="Int. J. Syst. Evol. Microbiol.">
        <title>The Global Catalogue of Microorganisms (GCM) 10K type strain sequencing project: providing services to taxonomists for standard genome sequencing and annotation.</title>
        <authorList>
            <consortium name="The Broad Institute Genomics Platform"/>
            <consortium name="The Broad Institute Genome Sequencing Center for Infectious Disease"/>
            <person name="Wu L."/>
            <person name="Ma J."/>
        </authorList>
    </citation>
    <scope>NUCLEOTIDE SEQUENCE [LARGE SCALE GENOMIC DNA]</scope>
    <source>
        <strain evidence="9">JCM 11117</strain>
    </source>
</reference>